<organism evidence="5 6">
    <name type="scientific">Anaerosacchariphilus polymeriproducens</name>
    <dbReference type="NCBI Taxonomy" id="1812858"/>
    <lineage>
        <taxon>Bacteria</taxon>
        <taxon>Bacillati</taxon>
        <taxon>Bacillota</taxon>
        <taxon>Clostridia</taxon>
        <taxon>Lachnospirales</taxon>
        <taxon>Lachnospiraceae</taxon>
        <taxon>Anaerosacchariphilus</taxon>
    </lineage>
</organism>
<evidence type="ECO:0000256" key="1">
    <source>
        <dbReference type="ARBA" id="ARBA00004196"/>
    </source>
</evidence>
<sequence length="364" mass="39226">MKKKLFSIMLVITLIGTMLMGCGSNKNQSKDQTVDSTAKKSLKIGFAQKTLENEFQKALAEGLKSAATKEGFEVTVLDAKNDIANEQTNMETFISQKYDLIFINVVDTEAATASIEAAVDAGIPVIGIDSHVSDDAPVVTNISAPDRENGRVVGLYAVTQYAKDQLISAAILSGNKGNPGGQDRRVGEFCGILEGRLGCTEEEAWKLAEKFEQELTDNGKAKNEKANFEVVAQGWGNWTTDEGLPAMEDILVANPNINCLLGENDSMLIGGQKAIEDVGKSDQIQIFAAADAMKEALELIKKGTNYKASGLNNPKLVAEKGIEVAKEILKDGKATDSFGKKVTTDPICVEKGNIDKYYDPNSLF</sequence>
<comment type="caution">
    <text evidence="5">The sequence shown here is derived from an EMBL/GenBank/DDBJ whole genome shotgun (WGS) entry which is preliminary data.</text>
</comment>
<dbReference type="SUPFAM" id="SSF53822">
    <property type="entry name" value="Periplasmic binding protein-like I"/>
    <property type="match status" value="1"/>
</dbReference>
<dbReference type="Proteomes" id="UP000255036">
    <property type="component" value="Unassembled WGS sequence"/>
</dbReference>
<reference evidence="5 6" key="1">
    <citation type="submission" date="2018-07" db="EMBL/GenBank/DDBJ databases">
        <title>Anaerosacharophilus polymeroproducens gen. nov. sp. nov., an anaerobic bacterium isolated from salt field.</title>
        <authorList>
            <person name="Kim W."/>
            <person name="Yang S.-H."/>
            <person name="Oh J."/>
            <person name="Lee J.-H."/>
            <person name="Kwon K.K."/>
        </authorList>
    </citation>
    <scope>NUCLEOTIDE SEQUENCE [LARGE SCALE GENOMIC DNA]</scope>
    <source>
        <strain evidence="5 6">MCWD5</strain>
    </source>
</reference>
<proteinExistence type="inferred from homology"/>
<dbReference type="PANTHER" id="PTHR46847">
    <property type="entry name" value="D-ALLOSE-BINDING PERIPLASMIC PROTEIN-RELATED"/>
    <property type="match status" value="1"/>
</dbReference>
<dbReference type="GO" id="GO:0030246">
    <property type="term" value="F:carbohydrate binding"/>
    <property type="evidence" value="ECO:0007669"/>
    <property type="project" value="UniProtKB-ARBA"/>
</dbReference>
<dbReference type="PANTHER" id="PTHR46847:SF1">
    <property type="entry name" value="D-ALLOSE-BINDING PERIPLASMIC PROTEIN-RELATED"/>
    <property type="match status" value="1"/>
</dbReference>
<dbReference type="GO" id="GO:0030313">
    <property type="term" value="C:cell envelope"/>
    <property type="evidence" value="ECO:0007669"/>
    <property type="project" value="UniProtKB-SubCell"/>
</dbReference>
<dbReference type="Gene3D" id="3.40.50.2300">
    <property type="match status" value="2"/>
</dbReference>
<keyword evidence="3" id="KW-0732">Signal</keyword>
<dbReference type="InterPro" id="IPR028082">
    <property type="entry name" value="Peripla_BP_I"/>
</dbReference>
<dbReference type="AlphaFoldDB" id="A0A371B0D4"/>
<feature type="domain" description="Periplasmic binding protein" evidence="4">
    <location>
        <begin position="44"/>
        <end position="333"/>
    </location>
</feature>
<dbReference type="EMBL" id="QRCT01000002">
    <property type="protein sequence ID" value="RDU25256.1"/>
    <property type="molecule type" value="Genomic_DNA"/>
</dbReference>
<evidence type="ECO:0000256" key="2">
    <source>
        <dbReference type="ARBA" id="ARBA00007639"/>
    </source>
</evidence>
<name>A0A371B0D4_9FIRM</name>
<evidence type="ECO:0000259" key="4">
    <source>
        <dbReference type="Pfam" id="PF13407"/>
    </source>
</evidence>
<accession>A0A371B0D4</accession>
<dbReference type="InterPro" id="IPR025997">
    <property type="entry name" value="SBP_2_dom"/>
</dbReference>
<dbReference type="OrthoDB" id="9814427at2"/>
<keyword evidence="6" id="KW-1185">Reference proteome</keyword>
<evidence type="ECO:0000256" key="3">
    <source>
        <dbReference type="ARBA" id="ARBA00022729"/>
    </source>
</evidence>
<gene>
    <name evidence="5" type="ORF">DWV06_00175</name>
</gene>
<evidence type="ECO:0000313" key="5">
    <source>
        <dbReference type="EMBL" id="RDU25256.1"/>
    </source>
</evidence>
<comment type="subcellular location">
    <subcellularLocation>
        <location evidence="1">Cell envelope</location>
    </subcellularLocation>
</comment>
<evidence type="ECO:0000313" key="6">
    <source>
        <dbReference type="Proteomes" id="UP000255036"/>
    </source>
</evidence>
<dbReference type="Pfam" id="PF13407">
    <property type="entry name" value="Peripla_BP_4"/>
    <property type="match status" value="1"/>
</dbReference>
<comment type="similarity">
    <text evidence="2">Belongs to the bacterial solute-binding protein 2 family.</text>
</comment>
<dbReference type="PROSITE" id="PS51257">
    <property type="entry name" value="PROKAR_LIPOPROTEIN"/>
    <property type="match status" value="1"/>
</dbReference>
<dbReference type="RefSeq" id="WP_115480161.1">
    <property type="nucleotide sequence ID" value="NZ_QRCT01000002.1"/>
</dbReference>
<protein>
    <submittedName>
        <fullName evidence="5">LacI family transcriptional regulator</fullName>
    </submittedName>
</protein>